<evidence type="ECO:0000256" key="2">
    <source>
        <dbReference type="ARBA" id="ARBA00023043"/>
    </source>
</evidence>
<gene>
    <name evidence="6" type="ORF">QBC42DRAFT_350607</name>
</gene>
<dbReference type="SUPFAM" id="SSF48403">
    <property type="entry name" value="Ankyrin repeat"/>
    <property type="match status" value="2"/>
</dbReference>
<organism evidence="6 7">
    <name type="scientific">Cladorrhinum samala</name>
    <dbReference type="NCBI Taxonomy" id="585594"/>
    <lineage>
        <taxon>Eukaryota</taxon>
        <taxon>Fungi</taxon>
        <taxon>Dikarya</taxon>
        <taxon>Ascomycota</taxon>
        <taxon>Pezizomycotina</taxon>
        <taxon>Sordariomycetes</taxon>
        <taxon>Sordariomycetidae</taxon>
        <taxon>Sordariales</taxon>
        <taxon>Podosporaceae</taxon>
        <taxon>Cladorrhinum</taxon>
    </lineage>
</organism>
<dbReference type="Pfam" id="PF00023">
    <property type="entry name" value="Ank"/>
    <property type="match status" value="1"/>
</dbReference>
<dbReference type="SMART" id="SM00248">
    <property type="entry name" value="ANK"/>
    <property type="match status" value="13"/>
</dbReference>
<evidence type="ECO:0000259" key="5">
    <source>
        <dbReference type="Pfam" id="PF14420"/>
    </source>
</evidence>
<sequence length="1148" mass="125446">MPPGPGANALDWQKHENEILDLFISQNKSWANVTKHMSEKHGFNATERQYKHRFRGLKNVKEHEWRYIDSEIQRRAALGKGSLPYLYDRPLPASRVNRGILRVQGTESRVTKSKAARAIHRNDHRGARISVRTPPPPSEAHGRAGLGRTFISPARMSPSGGGNAIIAYQNPRLDDPSSGHPSNHVSSLERQASRTSTSSQSERYRLFEMAGSGAQGVGLATAGFEPQVALDTITTQLQLSPSPGANMADFNPHAMDMDISSFIQSPSAVFGCSNNIDWENLMVNIPWFRSLSEVEQKEPIFSSRSDFQSRNQFRVTTAATATAVTASSAPSAARDRVLGWLLGSAIGSSGASVVVDDIILQYQKVIPERQFGELRERLQQILDPSLPISATLPWLFAITAFFASNEHLERRQIDVFLTWIVEQNHVSSLARFLQEIETPTTQAFLATVLNSAIRIRSTEVISELLSHGARCDDMIEAIASLNDDGLTERVSMAAAPDKFATAATALFRRAVAQHNFRLAQSLLDRGVTPDARLDDQTALMRAVVAKDITAARFLVQAGADVNALSKEYDYSYMSIPPLQAAIVGEAVEITEFLLDHGAHPSMVSIDGSPALHWASLYCKDIWLVLQRRLDPDDPDHDATPIGDLLDVAARGQFAFEKFMSRRRATITTRDLENALDLSIETDCVDGAIALLQYGVNPNTSFLETQPLTRVLEQRSADFRFVELLLEYGAEFPLPGHLVGLIGRRRPNLVRKFLAAGVDERERTEAFTDAVSSGDLVSAEIILESGVDIDTAGFRHTALQECTTTGGEAGVFFLLDRNANINAPAHANGGMTALQAALRGRNPVKMANLMLDHGADASAPPALLYGTTALEAFCEYTLRLAETRPQTMDPHETLKLCQRLLSAGATVNRPNEQPSWAIHHAIRHDRTDVLALLLEERHNAITNHVWPEYGVEERWGEVASARLKTEALTPIQRAAFRLNLEALEMLLSREDSSVNEPAAHNLGRTALQAAACKRPSPKKAAMVDLLLSRGADIHAKAGLISGITALQGAAIAGDLKLAERFLSLGADVNAPPSYRQGRYAIEGAAEHGRLDMVQLLLNAGAKGNVRGGTGLADAIRLASGEGHFAIANLLRAEQQRRDLGETGWGMHMG</sequence>
<proteinExistence type="predicted"/>
<name>A0AAV9H8D6_9PEZI</name>
<dbReference type="Proteomes" id="UP001321749">
    <property type="component" value="Unassembled WGS sequence"/>
</dbReference>
<feature type="compositionally biased region" description="Low complexity" evidence="4">
    <location>
        <begin position="189"/>
        <end position="201"/>
    </location>
</feature>
<evidence type="ECO:0000256" key="4">
    <source>
        <dbReference type="SAM" id="MobiDB-lite"/>
    </source>
</evidence>
<comment type="caution">
    <text evidence="6">The sequence shown here is derived from an EMBL/GenBank/DDBJ whole genome shotgun (WGS) entry which is preliminary data.</text>
</comment>
<feature type="domain" description="Clr5" evidence="5">
    <location>
        <begin position="10"/>
        <end position="55"/>
    </location>
</feature>
<keyword evidence="7" id="KW-1185">Reference proteome</keyword>
<accession>A0AAV9H8D6</accession>
<feature type="compositionally biased region" description="Polar residues" evidence="4">
    <location>
        <begin position="179"/>
        <end position="188"/>
    </location>
</feature>
<feature type="region of interest" description="Disordered" evidence="4">
    <location>
        <begin position="107"/>
        <end position="145"/>
    </location>
</feature>
<dbReference type="Gene3D" id="1.25.40.20">
    <property type="entry name" value="Ankyrin repeat-containing domain"/>
    <property type="match status" value="4"/>
</dbReference>
<dbReference type="PANTHER" id="PTHR24123">
    <property type="entry name" value="ANKYRIN REPEAT-CONTAINING"/>
    <property type="match status" value="1"/>
</dbReference>
<dbReference type="PANTHER" id="PTHR24123:SF33">
    <property type="entry name" value="PROTEIN HOS4"/>
    <property type="match status" value="1"/>
</dbReference>
<feature type="repeat" description="ANK" evidence="3">
    <location>
        <begin position="1075"/>
        <end position="1107"/>
    </location>
</feature>
<dbReference type="InterPro" id="IPR002110">
    <property type="entry name" value="Ankyrin_rpt"/>
</dbReference>
<feature type="repeat" description="ANK" evidence="3">
    <location>
        <begin position="1040"/>
        <end position="1072"/>
    </location>
</feature>
<dbReference type="AlphaFoldDB" id="A0AAV9H8D6"/>
<evidence type="ECO:0000313" key="7">
    <source>
        <dbReference type="Proteomes" id="UP001321749"/>
    </source>
</evidence>
<reference evidence="6" key="1">
    <citation type="journal article" date="2023" name="Mol. Phylogenet. Evol.">
        <title>Genome-scale phylogeny and comparative genomics of the fungal order Sordariales.</title>
        <authorList>
            <person name="Hensen N."/>
            <person name="Bonometti L."/>
            <person name="Westerberg I."/>
            <person name="Brannstrom I.O."/>
            <person name="Guillou S."/>
            <person name="Cros-Aarteil S."/>
            <person name="Calhoun S."/>
            <person name="Haridas S."/>
            <person name="Kuo A."/>
            <person name="Mondo S."/>
            <person name="Pangilinan J."/>
            <person name="Riley R."/>
            <person name="LaButti K."/>
            <person name="Andreopoulos B."/>
            <person name="Lipzen A."/>
            <person name="Chen C."/>
            <person name="Yan M."/>
            <person name="Daum C."/>
            <person name="Ng V."/>
            <person name="Clum A."/>
            <person name="Steindorff A."/>
            <person name="Ohm R.A."/>
            <person name="Martin F."/>
            <person name="Silar P."/>
            <person name="Natvig D.O."/>
            <person name="Lalanne C."/>
            <person name="Gautier V."/>
            <person name="Ament-Velasquez S.L."/>
            <person name="Kruys A."/>
            <person name="Hutchinson M.I."/>
            <person name="Powell A.J."/>
            <person name="Barry K."/>
            <person name="Miller A.N."/>
            <person name="Grigoriev I.V."/>
            <person name="Debuchy R."/>
            <person name="Gladieux P."/>
            <person name="Hiltunen Thoren M."/>
            <person name="Johannesson H."/>
        </authorList>
    </citation>
    <scope>NUCLEOTIDE SEQUENCE</scope>
    <source>
        <strain evidence="6">PSN324</strain>
    </source>
</reference>
<protein>
    <submittedName>
        <fullName evidence="6">Ankyrin repeat-containing domain protein</fullName>
    </submittedName>
</protein>
<dbReference type="PROSITE" id="PS50297">
    <property type="entry name" value="ANK_REP_REGION"/>
    <property type="match status" value="3"/>
</dbReference>
<dbReference type="Pfam" id="PF14420">
    <property type="entry name" value="Clr5"/>
    <property type="match status" value="1"/>
</dbReference>
<feature type="region of interest" description="Disordered" evidence="4">
    <location>
        <begin position="161"/>
        <end position="201"/>
    </location>
</feature>
<dbReference type="Pfam" id="PF12796">
    <property type="entry name" value="Ank_2"/>
    <property type="match status" value="1"/>
</dbReference>
<dbReference type="InterPro" id="IPR036770">
    <property type="entry name" value="Ankyrin_rpt-contain_sf"/>
</dbReference>
<dbReference type="InterPro" id="IPR025676">
    <property type="entry name" value="Clr5_dom"/>
</dbReference>
<keyword evidence="2 3" id="KW-0040">ANK repeat</keyword>
<dbReference type="InterPro" id="IPR051165">
    <property type="entry name" value="Multifunctional_ANK_Repeat"/>
</dbReference>
<dbReference type="PROSITE" id="PS50088">
    <property type="entry name" value="ANK_REPEAT"/>
    <property type="match status" value="4"/>
</dbReference>
<feature type="repeat" description="ANK" evidence="3">
    <location>
        <begin position="1001"/>
        <end position="1037"/>
    </location>
</feature>
<reference evidence="6" key="2">
    <citation type="submission" date="2023-06" db="EMBL/GenBank/DDBJ databases">
        <authorList>
            <consortium name="Lawrence Berkeley National Laboratory"/>
            <person name="Mondo S.J."/>
            <person name="Hensen N."/>
            <person name="Bonometti L."/>
            <person name="Westerberg I."/>
            <person name="Brannstrom I.O."/>
            <person name="Guillou S."/>
            <person name="Cros-Aarteil S."/>
            <person name="Calhoun S."/>
            <person name="Haridas S."/>
            <person name="Kuo A."/>
            <person name="Pangilinan J."/>
            <person name="Riley R."/>
            <person name="Labutti K."/>
            <person name="Andreopoulos B."/>
            <person name="Lipzen A."/>
            <person name="Chen C."/>
            <person name="Yanf M."/>
            <person name="Daum C."/>
            <person name="Ng V."/>
            <person name="Clum A."/>
            <person name="Steindorff A."/>
            <person name="Ohm R."/>
            <person name="Martin F."/>
            <person name="Silar P."/>
            <person name="Natvig D."/>
            <person name="Lalanne C."/>
            <person name="Gautier V."/>
            <person name="Ament-Velasquez S.L."/>
            <person name="Kruys A."/>
            <person name="Hutchinson M.I."/>
            <person name="Powell A.J."/>
            <person name="Barry K."/>
            <person name="Miller A.N."/>
            <person name="Grigoriev I.V."/>
            <person name="Debuchy R."/>
            <person name="Gladieux P."/>
            <person name="Thoren M.H."/>
            <person name="Johannesson H."/>
        </authorList>
    </citation>
    <scope>NUCLEOTIDE SEQUENCE</scope>
    <source>
        <strain evidence="6">PSN324</strain>
    </source>
</reference>
<evidence type="ECO:0000256" key="3">
    <source>
        <dbReference type="PROSITE-ProRule" id="PRU00023"/>
    </source>
</evidence>
<evidence type="ECO:0000256" key="1">
    <source>
        <dbReference type="ARBA" id="ARBA00022737"/>
    </source>
</evidence>
<feature type="repeat" description="ANK" evidence="3">
    <location>
        <begin position="534"/>
        <end position="566"/>
    </location>
</feature>
<dbReference type="EMBL" id="MU865125">
    <property type="protein sequence ID" value="KAK4457279.1"/>
    <property type="molecule type" value="Genomic_DNA"/>
</dbReference>
<keyword evidence="1" id="KW-0677">Repeat</keyword>
<evidence type="ECO:0000313" key="6">
    <source>
        <dbReference type="EMBL" id="KAK4457279.1"/>
    </source>
</evidence>